<evidence type="ECO:0000259" key="2">
    <source>
        <dbReference type="Pfam" id="PF23892"/>
    </source>
</evidence>
<feature type="chain" id="PRO_5032990262" description="Cytochrome c-type biogenesis protein H Ig-like domain-containing protein" evidence="1">
    <location>
        <begin position="19"/>
        <end position="276"/>
    </location>
</feature>
<dbReference type="KEGG" id="nva:G3M78_03705"/>
<name>A0A7T0G2P2_9BACT</name>
<sequence length="276" mass="29389">MKQLVLFCIFSFFFLLTACEQELKEHPMPIAMKRQIQQETTVSAQGQDIVGVITLDERRAKEAPENAVLFIVARPEGVTSGPPIAAKRFSLVKFPFSFSLGPGDVMRPGTPFEGKMTVTARLDSDGNAQPMFGDLFGTLTALPGDQQVEIALDQVYVASEEPSTTVYGTVSLDPSVSAVKEGAVLFLFARAEGVRRGPPIAAKRIPDATFPYEFSLGQTDTMMPNAVFDGKLSITARLDSDGLAGAGPDDLEAVIETSAGQKGVNIVIGQASPAGS</sequence>
<feature type="domain" description="Cytochrome c-type biogenesis protein H Ig-like" evidence="2">
    <location>
        <begin position="169"/>
        <end position="268"/>
    </location>
</feature>
<dbReference type="PROSITE" id="PS51257">
    <property type="entry name" value="PROKAR_LIPOPROTEIN"/>
    <property type="match status" value="1"/>
</dbReference>
<feature type="domain" description="Cytochrome c-type biogenesis protein H Ig-like" evidence="2">
    <location>
        <begin position="53"/>
        <end position="150"/>
    </location>
</feature>
<organism evidence="3 4">
    <name type="scientific">Candidatus Nitrohelix vancouverensis</name>
    <dbReference type="NCBI Taxonomy" id="2705534"/>
    <lineage>
        <taxon>Bacteria</taxon>
        <taxon>Pseudomonadati</taxon>
        <taxon>Nitrospinota/Tectimicrobiota group</taxon>
        <taxon>Nitrospinota</taxon>
        <taxon>Nitrospinia</taxon>
        <taxon>Nitrospinales</taxon>
        <taxon>Nitrospinaceae</taxon>
        <taxon>Candidatus Nitrohelix</taxon>
    </lineage>
</organism>
<dbReference type="InterPro" id="IPR056412">
    <property type="entry name" value="Ig_CycH"/>
</dbReference>
<dbReference type="Pfam" id="PF23892">
    <property type="entry name" value="Ig_CycH"/>
    <property type="match status" value="2"/>
</dbReference>
<evidence type="ECO:0000256" key="1">
    <source>
        <dbReference type="SAM" id="SignalP"/>
    </source>
</evidence>
<dbReference type="EMBL" id="CP048620">
    <property type="protein sequence ID" value="QPJ64545.1"/>
    <property type="molecule type" value="Genomic_DNA"/>
</dbReference>
<evidence type="ECO:0000313" key="3">
    <source>
        <dbReference type="EMBL" id="QPJ64545.1"/>
    </source>
</evidence>
<protein>
    <recommendedName>
        <fullName evidence="2">Cytochrome c-type biogenesis protein H Ig-like domain-containing protein</fullName>
    </recommendedName>
</protein>
<feature type="signal peptide" evidence="1">
    <location>
        <begin position="1"/>
        <end position="18"/>
    </location>
</feature>
<dbReference type="AlphaFoldDB" id="A0A7T0G2P2"/>
<dbReference type="Proteomes" id="UP000594464">
    <property type="component" value="Chromosome"/>
</dbReference>
<gene>
    <name evidence="3" type="ORF">G3M78_03705</name>
</gene>
<proteinExistence type="predicted"/>
<reference evidence="4" key="1">
    <citation type="submission" date="2020-02" db="EMBL/GenBank/DDBJ databases">
        <title>Genomic and physiological characterization of two novel Nitrospinaceae genera.</title>
        <authorList>
            <person name="Mueller A.J."/>
            <person name="Jung M.-Y."/>
            <person name="Strachan C.R."/>
            <person name="Herbold C.W."/>
            <person name="Kirkegaard R.H."/>
            <person name="Daims H."/>
        </authorList>
    </citation>
    <scope>NUCLEOTIDE SEQUENCE [LARGE SCALE GENOMIC DNA]</scope>
</reference>
<accession>A0A7T0G2P2</accession>
<keyword evidence="1" id="KW-0732">Signal</keyword>
<evidence type="ECO:0000313" key="4">
    <source>
        <dbReference type="Proteomes" id="UP000594464"/>
    </source>
</evidence>